<keyword evidence="2" id="KW-1185">Reference proteome</keyword>
<gene>
    <name evidence="1" type="ORF">DICVIV_12266</name>
</gene>
<evidence type="ECO:0000313" key="1">
    <source>
        <dbReference type="EMBL" id="KJH41754.1"/>
    </source>
</evidence>
<dbReference type="EMBL" id="KN716766">
    <property type="protein sequence ID" value="KJH41754.1"/>
    <property type="molecule type" value="Genomic_DNA"/>
</dbReference>
<protein>
    <submittedName>
        <fullName evidence="1">Uncharacterized protein</fullName>
    </submittedName>
</protein>
<proteinExistence type="predicted"/>
<organism evidence="1 2">
    <name type="scientific">Dictyocaulus viviparus</name>
    <name type="common">Bovine lungworm</name>
    <dbReference type="NCBI Taxonomy" id="29172"/>
    <lineage>
        <taxon>Eukaryota</taxon>
        <taxon>Metazoa</taxon>
        <taxon>Ecdysozoa</taxon>
        <taxon>Nematoda</taxon>
        <taxon>Chromadorea</taxon>
        <taxon>Rhabditida</taxon>
        <taxon>Rhabditina</taxon>
        <taxon>Rhabditomorpha</taxon>
        <taxon>Strongyloidea</taxon>
        <taxon>Metastrongylidae</taxon>
        <taxon>Dictyocaulus</taxon>
    </lineage>
</organism>
<reference evidence="1 2" key="1">
    <citation type="submission" date="2013-11" db="EMBL/GenBank/DDBJ databases">
        <title>Draft genome of the bovine lungworm Dictyocaulus viviparus.</title>
        <authorList>
            <person name="Mitreva M."/>
        </authorList>
    </citation>
    <scope>NUCLEOTIDE SEQUENCE [LARGE SCALE GENOMIC DNA]</scope>
    <source>
        <strain evidence="1 2">HannoverDv2000</strain>
    </source>
</reference>
<accession>A0A0D8XDN3</accession>
<reference evidence="2" key="2">
    <citation type="journal article" date="2016" name="Sci. Rep.">
        <title>Dictyocaulus viviparus genome, variome and transcriptome elucidate lungworm biology and support future intervention.</title>
        <authorList>
            <person name="McNulty S.N."/>
            <person name="Strube C."/>
            <person name="Rosa B.A."/>
            <person name="Martin J.C."/>
            <person name="Tyagi R."/>
            <person name="Choi Y.J."/>
            <person name="Wang Q."/>
            <person name="Hallsworth Pepin K."/>
            <person name="Zhang X."/>
            <person name="Ozersky P."/>
            <person name="Wilson R.K."/>
            <person name="Sternberg P.W."/>
            <person name="Gasser R.B."/>
            <person name="Mitreva M."/>
        </authorList>
    </citation>
    <scope>NUCLEOTIDE SEQUENCE [LARGE SCALE GENOMIC DNA]</scope>
    <source>
        <strain evidence="2">HannoverDv2000</strain>
    </source>
</reference>
<sequence length="83" mass="9862">MEKKEIQQRLLLLEALNVMKEEKVGLYLEKKHTAQVKELERAVKEGKKRADSLDKYNCCLKGEIGWNRNWMKEMKEVNRELGL</sequence>
<evidence type="ECO:0000313" key="2">
    <source>
        <dbReference type="Proteomes" id="UP000053766"/>
    </source>
</evidence>
<dbReference type="Proteomes" id="UP000053766">
    <property type="component" value="Unassembled WGS sequence"/>
</dbReference>
<dbReference type="OrthoDB" id="5874136at2759"/>
<dbReference type="AlphaFoldDB" id="A0A0D8XDN3"/>
<name>A0A0D8XDN3_DICVI</name>